<name>A0ABT7ME40_9PSEU</name>
<comment type="caution">
    <text evidence="3">The sequence shown here is derived from an EMBL/GenBank/DDBJ whole genome shotgun (WGS) entry which is preliminary data.</text>
</comment>
<keyword evidence="4" id="KW-1185">Reference proteome</keyword>
<feature type="compositionally biased region" description="Basic and acidic residues" evidence="1">
    <location>
        <begin position="89"/>
        <end position="112"/>
    </location>
</feature>
<keyword evidence="2" id="KW-1133">Transmembrane helix</keyword>
<evidence type="ECO:0000256" key="2">
    <source>
        <dbReference type="SAM" id="Phobius"/>
    </source>
</evidence>
<evidence type="ECO:0000313" key="3">
    <source>
        <dbReference type="EMBL" id="MDL5158933.1"/>
    </source>
</evidence>
<feature type="transmembrane region" description="Helical" evidence="2">
    <location>
        <begin position="33"/>
        <end position="53"/>
    </location>
</feature>
<evidence type="ECO:0000313" key="4">
    <source>
        <dbReference type="Proteomes" id="UP001231924"/>
    </source>
</evidence>
<feature type="transmembrane region" description="Helical" evidence="2">
    <location>
        <begin position="236"/>
        <end position="260"/>
    </location>
</feature>
<feature type="transmembrane region" description="Helical" evidence="2">
    <location>
        <begin position="144"/>
        <end position="162"/>
    </location>
</feature>
<evidence type="ECO:0000256" key="1">
    <source>
        <dbReference type="SAM" id="MobiDB-lite"/>
    </source>
</evidence>
<feature type="transmembrane region" description="Helical" evidence="2">
    <location>
        <begin position="272"/>
        <end position="294"/>
    </location>
</feature>
<keyword evidence="2" id="KW-0812">Transmembrane</keyword>
<accession>A0ABT7ME40</accession>
<organism evidence="3 4">
    <name type="scientific">Actinomycetospora termitidis</name>
    <dbReference type="NCBI Taxonomy" id="3053470"/>
    <lineage>
        <taxon>Bacteria</taxon>
        <taxon>Bacillati</taxon>
        <taxon>Actinomycetota</taxon>
        <taxon>Actinomycetes</taxon>
        <taxon>Pseudonocardiales</taxon>
        <taxon>Pseudonocardiaceae</taxon>
        <taxon>Actinomycetospora</taxon>
    </lineage>
</organism>
<keyword evidence="2" id="KW-0472">Membrane</keyword>
<gene>
    <name evidence="3" type="ORF">QRT03_23395</name>
</gene>
<reference evidence="3 4" key="1">
    <citation type="submission" date="2023-06" db="EMBL/GenBank/DDBJ databases">
        <title>Actinomycetospora Odt1-22.</title>
        <authorList>
            <person name="Supong K."/>
        </authorList>
    </citation>
    <scope>NUCLEOTIDE SEQUENCE [LARGE SCALE GENOMIC DNA]</scope>
    <source>
        <strain evidence="3 4">Odt1-22</strain>
    </source>
</reference>
<feature type="compositionally biased region" description="Pro residues" evidence="1">
    <location>
        <begin position="122"/>
        <end position="132"/>
    </location>
</feature>
<feature type="region of interest" description="Disordered" evidence="1">
    <location>
        <begin position="58"/>
        <end position="133"/>
    </location>
</feature>
<dbReference type="EMBL" id="JASVWF010000006">
    <property type="protein sequence ID" value="MDL5158933.1"/>
    <property type="molecule type" value="Genomic_DNA"/>
</dbReference>
<proteinExistence type="predicted"/>
<dbReference type="RefSeq" id="WP_286055495.1">
    <property type="nucleotide sequence ID" value="NZ_JASVWF010000006.1"/>
</dbReference>
<feature type="transmembrane region" description="Helical" evidence="2">
    <location>
        <begin position="213"/>
        <end position="230"/>
    </location>
</feature>
<sequence length="334" mass="34985">MAERSRVRGPAVVLLLSTATAGALNVLSNSIPTSAPWITVIVLVVLLALGYVVERRRTSPASSGTSLEEAEAEAAATSRSRQAYEEGLGPDHPRTVEARRRQEEAEADRDALARSLASAEPAPRPEPDPGPATPGWVLGRELRIFRAVGIIALLVPWAIVLADRMSSVEAPRTSLSQFHGGFARDVVVVALVAIGVLLMTIQLDVWIVRATRIMGLAAVAAAVTAPSGATDPTLSALTSILHAIALGFTIYGSAGLVFFFSLGVRSLRRRRAYAILTGAIVGSLLLTTVAVLLGGDTLGATFWGETIWLTALGVACLMKSQTVPAAPDEPAISA</sequence>
<feature type="transmembrane region" description="Helical" evidence="2">
    <location>
        <begin position="182"/>
        <end position="201"/>
    </location>
</feature>
<dbReference type="Proteomes" id="UP001231924">
    <property type="component" value="Unassembled WGS sequence"/>
</dbReference>
<protein>
    <recommendedName>
        <fullName evidence="5">DUF998 domain-containing protein</fullName>
    </recommendedName>
</protein>
<evidence type="ECO:0008006" key="5">
    <source>
        <dbReference type="Google" id="ProtNLM"/>
    </source>
</evidence>